<dbReference type="EMBL" id="WIXE01016258">
    <property type="protein sequence ID" value="KAK5972817.1"/>
    <property type="molecule type" value="Genomic_DNA"/>
</dbReference>
<dbReference type="AlphaFoldDB" id="A0AAN8F5V4"/>
<sequence length="33" mass="4134">MYCLNLLHHRWTRSRHCRAAPPHHRWKSHCLTQ</sequence>
<name>A0AAN8F5V4_TRICO</name>
<evidence type="ECO:0000313" key="2">
    <source>
        <dbReference type="Proteomes" id="UP001331761"/>
    </source>
</evidence>
<dbReference type="Proteomes" id="UP001331761">
    <property type="component" value="Unassembled WGS sequence"/>
</dbReference>
<comment type="caution">
    <text evidence="1">The sequence shown here is derived from an EMBL/GenBank/DDBJ whole genome shotgun (WGS) entry which is preliminary data.</text>
</comment>
<evidence type="ECO:0000313" key="1">
    <source>
        <dbReference type="EMBL" id="KAK5972817.1"/>
    </source>
</evidence>
<organism evidence="1 2">
    <name type="scientific">Trichostrongylus colubriformis</name>
    <name type="common">Black scour worm</name>
    <dbReference type="NCBI Taxonomy" id="6319"/>
    <lineage>
        <taxon>Eukaryota</taxon>
        <taxon>Metazoa</taxon>
        <taxon>Ecdysozoa</taxon>
        <taxon>Nematoda</taxon>
        <taxon>Chromadorea</taxon>
        <taxon>Rhabditida</taxon>
        <taxon>Rhabditina</taxon>
        <taxon>Rhabditomorpha</taxon>
        <taxon>Strongyloidea</taxon>
        <taxon>Trichostrongylidae</taxon>
        <taxon>Trichostrongylus</taxon>
    </lineage>
</organism>
<protein>
    <submittedName>
        <fullName evidence="1">Uncharacterized protein</fullName>
    </submittedName>
</protein>
<reference evidence="1 2" key="1">
    <citation type="submission" date="2019-10" db="EMBL/GenBank/DDBJ databases">
        <title>Assembly and Annotation for the nematode Trichostrongylus colubriformis.</title>
        <authorList>
            <person name="Martin J."/>
        </authorList>
    </citation>
    <scope>NUCLEOTIDE SEQUENCE [LARGE SCALE GENOMIC DNA]</scope>
    <source>
        <strain evidence="1">G859</strain>
        <tissue evidence="1">Whole worm</tissue>
    </source>
</reference>
<proteinExistence type="predicted"/>
<gene>
    <name evidence="1" type="ORF">GCK32_022627</name>
</gene>
<keyword evidence="2" id="KW-1185">Reference proteome</keyword>
<accession>A0AAN8F5V4</accession>